<dbReference type="Proteomes" id="UP000001072">
    <property type="component" value="Unassembled WGS sequence"/>
</dbReference>
<accession>F4RMT4</accession>
<feature type="region of interest" description="Disordered" evidence="1">
    <location>
        <begin position="1"/>
        <end position="32"/>
    </location>
</feature>
<protein>
    <submittedName>
        <fullName evidence="2">Uncharacterized protein</fullName>
    </submittedName>
</protein>
<dbReference type="AlphaFoldDB" id="F4RMT4"/>
<dbReference type="HOGENOM" id="CLU_980321_0_0_1"/>
<dbReference type="KEGG" id="mlr:MELLADRAFT_106840"/>
<evidence type="ECO:0000313" key="3">
    <source>
        <dbReference type="Proteomes" id="UP000001072"/>
    </source>
</evidence>
<evidence type="ECO:0000313" key="2">
    <source>
        <dbReference type="EMBL" id="EGG06166.1"/>
    </source>
</evidence>
<keyword evidence="3" id="KW-1185">Reference proteome</keyword>
<name>F4RMT4_MELLP</name>
<sequence>MHLQSSAREAATTKSPEDISNESSSSPQAIEFETGRPLIEENHQKGSPEAQFKNLQAMFHTKYDTWGDNQVKEKMNAGFSAVNLNCNNFTDEVIRNLERGAYRFGYVLEISTSTFDSWIEKDYTLPNDTLNLFNQTILALSDEPLKTLEVSEGDPICQEIRYIRLYLWLRKAFNNIFESYYPNCELSYFTPEVLFSSELAWKICKNLVGLTNGLPLDAIYGGEPLPNTYLRLTEVMNTWRKSRNVWAVLDPTEEELEYHKKASQDHIDFTSQKGNSCRRVLTSS</sequence>
<proteinExistence type="predicted"/>
<reference evidence="3" key="1">
    <citation type="journal article" date="2011" name="Proc. Natl. Acad. Sci. U.S.A.">
        <title>Obligate biotrophy features unraveled by the genomic analysis of rust fungi.</title>
        <authorList>
            <person name="Duplessis S."/>
            <person name="Cuomo C.A."/>
            <person name="Lin Y.-C."/>
            <person name="Aerts A."/>
            <person name="Tisserant E."/>
            <person name="Veneault-Fourrey C."/>
            <person name="Joly D.L."/>
            <person name="Hacquard S."/>
            <person name="Amselem J."/>
            <person name="Cantarel B.L."/>
            <person name="Chiu R."/>
            <person name="Coutinho P.M."/>
            <person name="Feau N."/>
            <person name="Field M."/>
            <person name="Frey P."/>
            <person name="Gelhaye E."/>
            <person name="Goldberg J."/>
            <person name="Grabherr M.G."/>
            <person name="Kodira C.D."/>
            <person name="Kohler A."/>
            <person name="Kuees U."/>
            <person name="Lindquist E.A."/>
            <person name="Lucas S.M."/>
            <person name="Mago R."/>
            <person name="Mauceli E."/>
            <person name="Morin E."/>
            <person name="Murat C."/>
            <person name="Pangilinan J.L."/>
            <person name="Park R."/>
            <person name="Pearson M."/>
            <person name="Quesneville H."/>
            <person name="Rouhier N."/>
            <person name="Sakthikumar S."/>
            <person name="Salamov A.A."/>
            <person name="Schmutz J."/>
            <person name="Selles B."/>
            <person name="Shapiro H."/>
            <person name="Tanguay P."/>
            <person name="Tuskan G.A."/>
            <person name="Henrissat B."/>
            <person name="Van de Peer Y."/>
            <person name="Rouze P."/>
            <person name="Ellis J.G."/>
            <person name="Dodds P.N."/>
            <person name="Schein J.E."/>
            <person name="Zhong S."/>
            <person name="Hamelin R.C."/>
            <person name="Grigoriev I.V."/>
            <person name="Szabo L.J."/>
            <person name="Martin F."/>
        </authorList>
    </citation>
    <scope>NUCLEOTIDE SEQUENCE [LARGE SCALE GENOMIC DNA]</scope>
    <source>
        <strain evidence="3">98AG31 / pathotype 3-4-7</strain>
    </source>
</reference>
<dbReference type="RefSeq" id="XP_007410404.1">
    <property type="nucleotide sequence ID" value="XM_007410342.1"/>
</dbReference>
<dbReference type="InParanoid" id="F4RMT4"/>
<dbReference type="VEuPathDB" id="FungiDB:MELLADRAFT_106840"/>
<evidence type="ECO:0000256" key="1">
    <source>
        <dbReference type="SAM" id="MobiDB-lite"/>
    </source>
</evidence>
<dbReference type="GeneID" id="18923004"/>
<gene>
    <name evidence="2" type="ORF">MELLADRAFT_106840</name>
</gene>
<dbReference type="OrthoDB" id="10414822at2759"/>
<dbReference type="EMBL" id="GL883109">
    <property type="protein sequence ID" value="EGG06166.1"/>
    <property type="molecule type" value="Genomic_DNA"/>
</dbReference>
<organism evidence="3">
    <name type="scientific">Melampsora larici-populina (strain 98AG31 / pathotype 3-4-7)</name>
    <name type="common">Poplar leaf rust fungus</name>
    <dbReference type="NCBI Taxonomy" id="747676"/>
    <lineage>
        <taxon>Eukaryota</taxon>
        <taxon>Fungi</taxon>
        <taxon>Dikarya</taxon>
        <taxon>Basidiomycota</taxon>
        <taxon>Pucciniomycotina</taxon>
        <taxon>Pucciniomycetes</taxon>
        <taxon>Pucciniales</taxon>
        <taxon>Melampsoraceae</taxon>
        <taxon>Melampsora</taxon>
    </lineage>
</organism>